<reference evidence="3" key="2">
    <citation type="submission" date="2015-01" db="EMBL/GenBank/DDBJ databases">
        <title>Evolutionary Origins and Diversification of the Mycorrhizal Mutualists.</title>
        <authorList>
            <consortium name="DOE Joint Genome Institute"/>
            <consortium name="Mycorrhizal Genomics Consortium"/>
            <person name="Kohler A."/>
            <person name="Kuo A."/>
            <person name="Nagy L.G."/>
            <person name="Floudas D."/>
            <person name="Copeland A."/>
            <person name="Barry K.W."/>
            <person name="Cichocki N."/>
            <person name="Veneault-Fourrey C."/>
            <person name="LaButti K."/>
            <person name="Lindquist E.A."/>
            <person name="Lipzen A."/>
            <person name="Lundell T."/>
            <person name="Morin E."/>
            <person name="Murat C."/>
            <person name="Riley R."/>
            <person name="Ohm R."/>
            <person name="Sun H."/>
            <person name="Tunlid A."/>
            <person name="Henrissat B."/>
            <person name="Grigoriev I.V."/>
            <person name="Hibbett D.S."/>
            <person name="Martin F."/>
        </authorList>
    </citation>
    <scope>NUCLEOTIDE SEQUENCE [LARGE SCALE GENOMIC DNA]</scope>
    <source>
        <strain evidence="3">UH-Slu-Lm8-n1</strain>
    </source>
</reference>
<accession>A0A0D0A8T5</accession>
<keyword evidence="3" id="KW-1185">Reference proteome</keyword>
<dbReference type="AlphaFoldDB" id="A0A0D0A8T5"/>
<evidence type="ECO:0000256" key="1">
    <source>
        <dbReference type="SAM" id="MobiDB-lite"/>
    </source>
</evidence>
<feature type="region of interest" description="Disordered" evidence="1">
    <location>
        <begin position="120"/>
        <end position="162"/>
    </location>
</feature>
<dbReference type="InParanoid" id="A0A0D0A8T5"/>
<protein>
    <submittedName>
        <fullName evidence="2">Uncharacterized protein</fullName>
    </submittedName>
</protein>
<dbReference type="EMBL" id="KN835740">
    <property type="protein sequence ID" value="KIK34534.1"/>
    <property type="molecule type" value="Genomic_DNA"/>
</dbReference>
<proteinExistence type="predicted"/>
<reference evidence="2 3" key="1">
    <citation type="submission" date="2014-04" db="EMBL/GenBank/DDBJ databases">
        <authorList>
            <consortium name="DOE Joint Genome Institute"/>
            <person name="Kuo A."/>
            <person name="Ruytinx J."/>
            <person name="Rineau F."/>
            <person name="Colpaert J."/>
            <person name="Kohler A."/>
            <person name="Nagy L.G."/>
            <person name="Floudas D."/>
            <person name="Copeland A."/>
            <person name="Barry K.W."/>
            <person name="Cichocki N."/>
            <person name="Veneault-Fourrey C."/>
            <person name="LaButti K."/>
            <person name="Lindquist E.A."/>
            <person name="Lipzen A."/>
            <person name="Lundell T."/>
            <person name="Morin E."/>
            <person name="Murat C."/>
            <person name="Sun H."/>
            <person name="Tunlid A."/>
            <person name="Henrissat B."/>
            <person name="Grigoriev I.V."/>
            <person name="Hibbett D.S."/>
            <person name="Martin F."/>
            <person name="Nordberg H.P."/>
            <person name="Cantor M.N."/>
            <person name="Hua S.X."/>
        </authorList>
    </citation>
    <scope>NUCLEOTIDE SEQUENCE [LARGE SCALE GENOMIC DNA]</scope>
    <source>
        <strain evidence="2 3">UH-Slu-Lm8-n1</strain>
    </source>
</reference>
<dbReference type="Proteomes" id="UP000054485">
    <property type="component" value="Unassembled WGS sequence"/>
</dbReference>
<dbReference type="STRING" id="930992.A0A0D0A8T5"/>
<organism evidence="2 3">
    <name type="scientific">Suillus luteus UH-Slu-Lm8-n1</name>
    <dbReference type="NCBI Taxonomy" id="930992"/>
    <lineage>
        <taxon>Eukaryota</taxon>
        <taxon>Fungi</taxon>
        <taxon>Dikarya</taxon>
        <taxon>Basidiomycota</taxon>
        <taxon>Agaricomycotina</taxon>
        <taxon>Agaricomycetes</taxon>
        <taxon>Agaricomycetidae</taxon>
        <taxon>Boletales</taxon>
        <taxon>Suillineae</taxon>
        <taxon>Suillaceae</taxon>
        <taxon>Suillus</taxon>
    </lineage>
</organism>
<dbReference type="OrthoDB" id="3224221at2759"/>
<evidence type="ECO:0000313" key="3">
    <source>
        <dbReference type="Proteomes" id="UP000054485"/>
    </source>
</evidence>
<name>A0A0D0A8T5_9AGAM</name>
<feature type="compositionally biased region" description="Basic residues" evidence="1">
    <location>
        <begin position="147"/>
        <end position="161"/>
    </location>
</feature>
<dbReference type="HOGENOM" id="CLU_053563_0_0_1"/>
<sequence length="431" mass="49389">MPPSSGGEHDVLMDYDLPLRTETDHDMLSIQPRATNLALMMDTSPIVNFKSTDPPLQTPLPERPCIMPSTIETHLDRLVMQHFLELSHNVLTLALKDAIDATIPSMVERLSDNMRNISVRHQPHTRKEDSSSDTQASDSNDGLAPHPRQKRPSKRGSKNHLHVSFNHNHDCCPTLDDLSIDWSDSLKKSSWNTEVINILVVDFQLKIKNGTYAQVLFHMEAMSLDNLHSLCIDKLCRTQFECRQRMQIGKYSNLEEMNSVSRALLGRNERRQHLDRCNTRKHGRRRKIVAQNRHRNPDTWDTIRRIIDHLDVDGVSGDEMDTPIGAIPKVVRRVGLPWLNPNITQLLHAVETYAPATHEENMTIPIGNSSLPRILEQKRAAQNSIVIQQLPRKWYNDHWYKANSSSARTLLETCKSLIIPALEHYRSQKQP</sequence>
<evidence type="ECO:0000313" key="2">
    <source>
        <dbReference type="EMBL" id="KIK34534.1"/>
    </source>
</evidence>
<gene>
    <name evidence="2" type="ORF">CY34DRAFT_26831</name>
</gene>